<protein>
    <recommendedName>
        <fullName evidence="3">STAS/SEC14 domain-containing protein</fullName>
    </recommendedName>
</protein>
<reference evidence="2" key="1">
    <citation type="journal article" date="2019" name="Int. J. Syst. Evol. Microbiol.">
        <title>The Global Catalogue of Microorganisms (GCM) 10K type strain sequencing project: providing services to taxonomists for standard genome sequencing and annotation.</title>
        <authorList>
            <consortium name="The Broad Institute Genomics Platform"/>
            <consortium name="The Broad Institute Genome Sequencing Center for Infectious Disease"/>
            <person name="Wu L."/>
            <person name="Ma J."/>
        </authorList>
    </citation>
    <scope>NUCLEOTIDE SEQUENCE [LARGE SCALE GENOMIC DNA]</scope>
    <source>
        <strain evidence="2">JCM 18326</strain>
    </source>
</reference>
<name>A0ABP9D928_9BACT</name>
<evidence type="ECO:0000313" key="2">
    <source>
        <dbReference type="Proteomes" id="UP001500298"/>
    </source>
</evidence>
<evidence type="ECO:0000313" key="1">
    <source>
        <dbReference type="EMBL" id="GAA4825764.1"/>
    </source>
</evidence>
<dbReference type="RefSeq" id="WP_345369382.1">
    <property type="nucleotide sequence ID" value="NZ_BAABJX010000016.1"/>
</dbReference>
<gene>
    <name evidence="1" type="ORF">GCM10023331_07930</name>
</gene>
<dbReference type="EMBL" id="BAABJX010000016">
    <property type="protein sequence ID" value="GAA4825764.1"/>
    <property type="molecule type" value="Genomic_DNA"/>
</dbReference>
<keyword evidence="2" id="KW-1185">Reference proteome</keyword>
<evidence type="ECO:0008006" key="3">
    <source>
        <dbReference type="Google" id="ProtNLM"/>
    </source>
</evidence>
<dbReference type="Proteomes" id="UP001500298">
    <property type="component" value="Unassembled WGS sequence"/>
</dbReference>
<proteinExistence type="predicted"/>
<accession>A0ABP9D928</accession>
<sequence>MTVPTYKLLEVRSFPFADLYLVEGQHTFVCISTKEYIPYADFQEMFREIGKEVIKRKITKFVFDKTSLRNFHQPSMEWYTVGWKSAMKDHGLSVYRKILPRLEWFEDAVRNGRAQIMRDYPDFDFSQFDIQYRHALEHAILH</sequence>
<comment type="caution">
    <text evidence="1">The sequence shown here is derived from an EMBL/GenBank/DDBJ whole genome shotgun (WGS) entry which is preliminary data.</text>
</comment>
<organism evidence="1 2">
    <name type="scientific">Algivirga pacifica</name>
    <dbReference type="NCBI Taxonomy" id="1162670"/>
    <lineage>
        <taxon>Bacteria</taxon>
        <taxon>Pseudomonadati</taxon>
        <taxon>Bacteroidota</taxon>
        <taxon>Cytophagia</taxon>
        <taxon>Cytophagales</taxon>
        <taxon>Flammeovirgaceae</taxon>
        <taxon>Algivirga</taxon>
    </lineage>
</organism>